<proteinExistence type="inferred from homology"/>
<dbReference type="SUPFAM" id="SSF88659">
    <property type="entry name" value="Sigma3 and sigma4 domains of RNA polymerase sigma factors"/>
    <property type="match status" value="1"/>
</dbReference>
<dbReference type="InterPro" id="IPR013324">
    <property type="entry name" value="RNA_pol_sigma_r3/r4-like"/>
</dbReference>
<dbReference type="Pfam" id="PF04542">
    <property type="entry name" value="Sigma70_r2"/>
    <property type="match status" value="1"/>
</dbReference>
<dbReference type="Gene3D" id="1.10.1740.10">
    <property type="match status" value="1"/>
</dbReference>
<evidence type="ECO:0008006" key="10">
    <source>
        <dbReference type="Google" id="ProtNLM"/>
    </source>
</evidence>
<keyword evidence="2" id="KW-0805">Transcription regulation</keyword>
<keyword evidence="9" id="KW-1185">Reference proteome</keyword>
<dbReference type="InterPro" id="IPR007627">
    <property type="entry name" value="RNA_pol_sigma70_r2"/>
</dbReference>
<reference evidence="9" key="1">
    <citation type="journal article" date="2019" name="Int. J. Syst. Evol. Microbiol.">
        <title>The Global Catalogue of Microorganisms (GCM) 10K type strain sequencing project: providing services to taxonomists for standard genome sequencing and annotation.</title>
        <authorList>
            <consortium name="The Broad Institute Genomics Platform"/>
            <consortium name="The Broad Institute Genome Sequencing Center for Infectious Disease"/>
            <person name="Wu L."/>
            <person name="Ma J."/>
        </authorList>
    </citation>
    <scope>NUCLEOTIDE SEQUENCE [LARGE SCALE GENOMIC DNA]</scope>
    <source>
        <strain evidence="9">CGMCC 1.15922</strain>
    </source>
</reference>
<keyword evidence="4" id="KW-0238">DNA-binding</keyword>
<evidence type="ECO:0000313" key="8">
    <source>
        <dbReference type="EMBL" id="GHE93499.1"/>
    </source>
</evidence>
<name>A0ABQ3IWE3_9GAMM</name>
<dbReference type="Pfam" id="PF04545">
    <property type="entry name" value="Sigma70_r4"/>
    <property type="match status" value="1"/>
</dbReference>
<dbReference type="InterPro" id="IPR014284">
    <property type="entry name" value="RNA_pol_sigma-70_dom"/>
</dbReference>
<feature type="domain" description="RNA polymerase sigma-70 region 4" evidence="7">
    <location>
        <begin position="124"/>
        <end position="172"/>
    </location>
</feature>
<dbReference type="PANTHER" id="PTHR43133">
    <property type="entry name" value="RNA POLYMERASE ECF-TYPE SIGMA FACTO"/>
    <property type="match status" value="1"/>
</dbReference>
<dbReference type="Proteomes" id="UP000626370">
    <property type="component" value="Unassembled WGS sequence"/>
</dbReference>
<dbReference type="PANTHER" id="PTHR43133:SF53">
    <property type="entry name" value="ECF RNA POLYMERASE SIGMA-E FACTOR"/>
    <property type="match status" value="1"/>
</dbReference>
<dbReference type="InterPro" id="IPR013325">
    <property type="entry name" value="RNA_pol_sigma_r2"/>
</dbReference>
<evidence type="ECO:0000256" key="4">
    <source>
        <dbReference type="ARBA" id="ARBA00023125"/>
    </source>
</evidence>
<evidence type="ECO:0000256" key="1">
    <source>
        <dbReference type="ARBA" id="ARBA00010641"/>
    </source>
</evidence>
<dbReference type="RefSeq" id="WP_189378465.1">
    <property type="nucleotide sequence ID" value="NZ_BNAH01000009.1"/>
</dbReference>
<feature type="domain" description="RNA polymerase sigma-70 region 2" evidence="6">
    <location>
        <begin position="27"/>
        <end position="94"/>
    </location>
</feature>
<sequence>MATLNERQLVALVQEGLPYDTRFFQQLITPYLSDLKGYCSKLLNHSSDAEDAVQETLIKALTHLKSFKWVVSFKAWLFKIAHNECINKIRDRRWNTQIEDSEYFINTIIDDTKEIDFSEALSYLMEHLSFIDRNIMLLRYRTGLELQEIADICELKLSAVKMRHKRVIEFLQKQLKDNSALNINEYEVTE</sequence>
<comment type="caution">
    <text evidence="8">The sequence shown here is derived from an EMBL/GenBank/DDBJ whole genome shotgun (WGS) entry which is preliminary data.</text>
</comment>
<organism evidence="8 9">
    <name type="scientific">Thalassotalea profundi</name>
    <dbReference type="NCBI Taxonomy" id="2036687"/>
    <lineage>
        <taxon>Bacteria</taxon>
        <taxon>Pseudomonadati</taxon>
        <taxon>Pseudomonadota</taxon>
        <taxon>Gammaproteobacteria</taxon>
        <taxon>Alteromonadales</taxon>
        <taxon>Colwelliaceae</taxon>
        <taxon>Thalassotalea</taxon>
    </lineage>
</organism>
<comment type="similarity">
    <text evidence="1">Belongs to the sigma-70 factor family. ECF subfamily.</text>
</comment>
<dbReference type="NCBIfam" id="TIGR02937">
    <property type="entry name" value="sigma70-ECF"/>
    <property type="match status" value="1"/>
</dbReference>
<keyword evidence="5" id="KW-0804">Transcription</keyword>
<evidence type="ECO:0000256" key="3">
    <source>
        <dbReference type="ARBA" id="ARBA00023082"/>
    </source>
</evidence>
<dbReference type="SUPFAM" id="SSF88946">
    <property type="entry name" value="Sigma2 domain of RNA polymerase sigma factors"/>
    <property type="match status" value="1"/>
</dbReference>
<evidence type="ECO:0000259" key="7">
    <source>
        <dbReference type="Pfam" id="PF04545"/>
    </source>
</evidence>
<evidence type="ECO:0000256" key="2">
    <source>
        <dbReference type="ARBA" id="ARBA00023015"/>
    </source>
</evidence>
<dbReference type="NCBIfam" id="NF007222">
    <property type="entry name" value="PRK09640.1"/>
    <property type="match status" value="1"/>
</dbReference>
<dbReference type="InterPro" id="IPR039425">
    <property type="entry name" value="RNA_pol_sigma-70-like"/>
</dbReference>
<evidence type="ECO:0000259" key="6">
    <source>
        <dbReference type="Pfam" id="PF04542"/>
    </source>
</evidence>
<evidence type="ECO:0000313" key="9">
    <source>
        <dbReference type="Proteomes" id="UP000626370"/>
    </source>
</evidence>
<gene>
    <name evidence="8" type="ORF">GCM10011501_23610</name>
</gene>
<dbReference type="Gene3D" id="1.10.10.10">
    <property type="entry name" value="Winged helix-like DNA-binding domain superfamily/Winged helix DNA-binding domain"/>
    <property type="match status" value="1"/>
</dbReference>
<protein>
    <recommendedName>
        <fullName evidence="10">RNA polymerase sigma factor</fullName>
    </recommendedName>
</protein>
<dbReference type="InterPro" id="IPR007630">
    <property type="entry name" value="RNA_pol_sigma70_r4"/>
</dbReference>
<accession>A0ABQ3IWE3</accession>
<dbReference type="InterPro" id="IPR036388">
    <property type="entry name" value="WH-like_DNA-bd_sf"/>
</dbReference>
<dbReference type="EMBL" id="BNAH01000009">
    <property type="protein sequence ID" value="GHE93499.1"/>
    <property type="molecule type" value="Genomic_DNA"/>
</dbReference>
<evidence type="ECO:0000256" key="5">
    <source>
        <dbReference type="ARBA" id="ARBA00023163"/>
    </source>
</evidence>
<keyword evidence="3" id="KW-0731">Sigma factor</keyword>